<dbReference type="Pfam" id="PF00083">
    <property type="entry name" value="Sugar_tr"/>
    <property type="match status" value="1"/>
</dbReference>
<proteinExistence type="predicted"/>
<dbReference type="Gene3D" id="1.20.1250.20">
    <property type="entry name" value="MFS general substrate transporter like domains"/>
    <property type="match status" value="1"/>
</dbReference>
<evidence type="ECO:0000313" key="6">
    <source>
        <dbReference type="EMBL" id="GFR78689.1"/>
    </source>
</evidence>
<keyword evidence="2 5" id="KW-0812">Transmembrane</keyword>
<evidence type="ECO:0000256" key="5">
    <source>
        <dbReference type="SAM" id="Phobius"/>
    </source>
</evidence>
<evidence type="ECO:0000313" key="7">
    <source>
        <dbReference type="Proteomes" id="UP000762676"/>
    </source>
</evidence>
<dbReference type="InterPro" id="IPR036259">
    <property type="entry name" value="MFS_trans_sf"/>
</dbReference>
<comment type="subcellular location">
    <subcellularLocation>
        <location evidence="1">Membrane</location>
        <topology evidence="1">Multi-pass membrane protein</topology>
    </subcellularLocation>
</comment>
<feature type="transmembrane region" description="Helical" evidence="5">
    <location>
        <begin position="12"/>
        <end position="36"/>
    </location>
</feature>
<accession>A0AAV4FZI7</accession>
<evidence type="ECO:0000256" key="1">
    <source>
        <dbReference type="ARBA" id="ARBA00004141"/>
    </source>
</evidence>
<comment type="caution">
    <text evidence="6">The sequence shown here is derived from an EMBL/GenBank/DDBJ whole genome shotgun (WGS) entry which is preliminary data.</text>
</comment>
<dbReference type="EMBL" id="BMAT01008139">
    <property type="protein sequence ID" value="GFR78689.1"/>
    <property type="molecule type" value="Genomic_DNA"/>
</dbReference>
<reference evidence="6 7" key="1">
    <citation type="journal article" date="2021" name="Elife">
        <title>Chloroplast acquisition without the gene transfer in kleptoplastic sea slugs, Plakobranchus ocellatus.</title>
        <authorList>
            <person name="Maeda T."/>
            <person name="Takahashi S."/>
            <person name="Yoshida T."/>
            <person name="Shimamura S."/>
            <person name="Takaki Y."/>
            <person name="Nagai Y."/>
            <person name="Toyoda A."/>
            <person name="Suzuki Y."/>
            <person name="Arimoto A."/>
            <person name="Ishii H."/>
            <person name="Satoh N."/>
            <person name="Nishiyama T."/>
            <person name="Hasebe M."/>
            <person name="Maruyama T."/>
            <person name="Minagawa J."/>
            <person name="Obokata J."/>
            <person name="Shigenobu S."/>
        </authorList>
    </citation>
    <scope>NUCLEOTIDE SEQUENCE [LARGE SCALE GENOMIC DNA]</scope>
</reference>
<sequence>MAIELFPVHHRGLAGVGTQVFWGLGCLYLSGVAWLAQDWRTIQLVMLMPTALSAIALWFVGESLRWLLAKGKTQRASKAVEHMSALNKVANPVSGDDHSVLAEYQVHCEKHHSSYLALVRTPQMCRRTFSLSVILFGVNFGYFGMTYNNAELAGDRYLNFFLGSITETIAYVTGAFVVVR</sequence>
<name>A0AAV4FZI7_9GAST</name>
<evidence type="ECO:0000256" key="2">
    <source>
        <dbReference type="ARBA" id="ARBA00022692"/>
    </source>
</evidence>
<evidence type="ECO:0000256" key="4">
    <source>
        <dbReference type="ARBA" id="ARBA00023136"/>
    </source>
</evidence>
<dbReference type="AlphaFoldDB" id="A0AAV4FZI7"/>
<dbReference type="PANTHER" id="PTHR24064">
    <property type="entry name" value="SOLUTE CARRIER FAMILY 22 MEMBER"/>
    <property type="match status" value="1"/>
</dbReference>
<dbReference type="Proteomes" id="UP000762676">
    <property type="component" value="Unassembled WGS sequence"/>
</dbReference>
<feature type="transmembrane region" description="Helical" evidence="5">
    <location>
        <begin position="128"/>
        <end position="145"/>
    </location>
</feature>
<protein>
    <submittedName>
        <fullName evidence="6">Solute carrier family 22 member 7</fullName>
    </submittedName>
</protein>
<keyword evidence="4 5" id="KW-0472">Membrane</keyword>
<dbReference type="GO" id="GO:0022857">
    <property type="term" value="F:transmembrane transporter activity"/>
    <property type="evidence" value="ECO:0007669"/>
    <property type="project" value="InterPro"/>
</dbReference>
<organism evidence="6 7">
    <name type="scientific">Elysia marginata</name>
    <dbReference type="NCBI Taxonomy" id="1093978"/>
    <lineage>
        <taxon>Eukaryota</taxon>
        <taxon>Metazoa</taxon>
        <taxon>Spiralia</taxon>
        <taxon>Lophotrochozoa</taxon>
        <taxon>Mollusca</taxon>
        <taxon>Gastropoda</taxon>
        <taxon>Heterobranchia</taxon>
        <taxon>Euthyneura</taxon>
        <taxon>Panpulmonata</taxon>
        <taxon>Sacoglossa</taxon>
        <taxon>Placobranchoidea</taxon>
        <taxon>Plakobranchidae</taxon>
        <taxon>Elysia</taxon>
    </lineage>
</organism>
<gene>
    <name evidence="6" type="ORF">ElyMa_004001200</name>
</gene>
<feature type="transmembrane region" description="Helical" evidence="5">
    <location>
        <begin position="42"/>
        <end position="60"/>
    </location>
</feature>
<evidence type="ECO:0000256" key="3">
    <source>
        <dbReference type="ARBA" id="ARBA00022989"/>
    </source>
</evidence>
<feature type="transmembrane region" description="Helical" evidence="5">
    <location>
        <begin position="157"/>
        <end position="179"/>
    </location>
</feature>
<dbReference type="SUPFAM" id="SSF103473">
    <property type="entry name" value="MFS general substrate transporter"/>
    <property type="match status" value="1"/>
</dbReference>
<keyword evidence="7" id="KW-1185">Reference proteome</keyword>
<dbReference type="InterPro" id="IPR005828">
    <property type="entry name" value="MFS_sugar_transport-like"/>
</dbReference>
<keyword evidence="3 5" id="KW-1133">Transmembrane helix</keyword>
<dbReference type="GO" id="GO:0016020">
    <property type="term" value="C:membrane"/>
    <property type="evidence" value="ECO:0007669"/>
    <property type="project" value="UniProtKB-SubCell"/>
</dbReference>